<feature type="domain" description="Pyridine nucleotide-disulphide oxidoreductase dimerisation" evidence="7">
    <location>
        <begin position="338"/>
        <end position="442"/>
    </location>
</feature>
<comment type="cofactor">
    <cofactor evidence="1">
        <name>FAD</name>
        <dbReference type="ChEBI" id="CHEBI:57692"/>
    </cofactor>
</comment>
<dbReference type="RefSeq" id="WP_067859843.1">
    <property type="nucleotide sequence ID" value="NZ_CP011502.1"/>
</dbReference>
<dbReference type="SUPFAM" id="SSF55424">
    <property type="entry name" value="FAD/NAD-linked reductases, dimerisation (C-terminal) domain"/>
    <property type="match status" value="1"/>
</dbReference>
<protein>
    <submittedName>
        <fullName evidence="9">Flavoprotein oxidoreductase</fullName>
    </submittedName>
</protein>
<dbReference type="Pfam" id="PF07992">
    <property type="entry name" value="Pyr_redox_2"/>
    <property type="match status" value="1"/>
</dbReference>
<dbReference type="Gene3D" id="3.50.50.60">
    <property type="entry name" value="FAD/NAD(P)-binding domain"/>
    <property type="match status" value="2"/>
</dbReference>
<feature type="domain" description="FAD/NAD(P)-binding" evidence="8">
    <location>
        <begin position="3"/>
        <end position="296"/>
    </location>
</feature>
<keyword evidence="4" id="KW-0274">FAD</keyword>
<dbReference type="SUPFAM" id="SSF51905">
    <property type="entry name" value="FAD/NAD(P)-binding domain"/>
    <property type="match status" value="2"/>
</dbReference>
<keyword evidence="10" id="KW-1185">Reference proteome</keyword>
<reference evidence="9 10" key="1">
    <citation type="journal article" date="1991" name="Int. J. Syst. Bacteriol.">
        <title>Description of the erythromycin-producing bacterium Arthrobacter sp. strain NRRL B-3381 as Aeromicrobium erythreum gen. nov., sp. nov.</title>
        <authorList>
            <person name="Miller E.S."/>
            <person name="Woese C.R."/>
            <person name="Brenner S."/>
        </authorList>
    </citation>
    <scope>NUCLEOTIDE SEQUENCE [LARGE SCALE GENOMIC DNA]</scope>
    <source>
        <strain evidence="9 10">AR18</strain>
    </source>
</reference>
<dbReference type="PATRIC" id="fig|2041.4.peg.2862"/>
<dbReference type="PANTHER" id="PTHR43429">
    <property type="entry name" value="PYRIDINE NUCLEOTIDE-DISULFIDE OXIDOREDUCTASE DOMAIN-CONTAINING"/>
    <property type="match status" value="1"/>
</dbReference>
<dbReference type="AlphaFoldDB" id="A0A0U4DC21"/>
<evidence type="ECO:0000256" key="3">
    <source>
        <dbReference type="ARBA" id="ARBA00022630"/>
    </source>
</evidence>
<dbReference type="OrthoDB" id="9802028at2"/>
<evidence type="ECO:0000256" key="5">
    <source>
        <dbReference type="ARBA" id="ARBA00023002"/>
    </source>
</evidence>
<dbReference type="InterPro" id="IPR023753">
    <property type="entry name" value="FAD/NAD-binding_dom"/>
</dbReference>
<evidence type="ECO:0000259" key="8">
    <source>
        <dbReference type="Pfam" id="PF07992"/>
    </source>
</evidence>
<name>A0A0U4DC21_9ACTN</name>
<sequence length="458" mass="48060">MSRVVVVGGDAAGMTSASAVHRLLPDVEVVVLERGHHTSYSACGVPYWVAGEIDGPDGLVARSPEEHRERGIDVRLGSEVLAVDVDAHEVRYRDLAGEHTLGYDRLVVATGAGSIRPDLPGVHAPGVMSVKDLVDGQQVIDRIHAGARRAVVVGSGYIGIEMAEACLARGLDVTVVERESTPLPIVEDEIGEVIADAMREKGAHMVTEAAVTGFDVGDDGAVTAVRTDEDTFPADLVVAAFGVVPRSELLADVADLGVKDGIVTDDQQRVLAPDGSLVADVWSAGDCVVTHDRLTSTRIHLPLGTHANKQGMVAGESVAASLGAAWSGRVFPGVVQTAITKFCDLEIARAGLGRAQADDAGLDTVSADVETTTVAGYYPGAEPMTLWGLAERGTRRLLGVQLVGRGGAVRIDTAAMALWSGMTVDELVMTDLSYAPPFSSVWSQVQVLARALVKQLDQ</sequence>
<dbReference type="Proteomes" id="UP000067689">
    <property type="component" value="Chromosome"/>
</dbReference>
<evidence type="ECO:0000256" key="2">
    <source>
        <dbReference type="ARBA" id="ARBA00009130"/>
    </source>
</evidence>
<keyword evidence="6" id="KW-0676">Redox-active center</keyword>
<dbReference type="PANTHER" id="PTHR43429:SF1">
    <property type="entry name" value="NAD(P)H SULFUR OXIDOREDUCTASE (COA-DEPENDENT)"/>
    <property type="match status" value="1"/>
</dbReference>
<evidence type="ECO:0000256" key="1">
    <source>
        <dbReference type="ARBA" id="ARBA00001974"/>
    </source>
</evidence>
<evidence type="ECO:0000313" key="10">
    <source>
        <dbReference type="Proteomes" id="UP000067689"/>
    </source>
</evidence>
<dbReference type="InterPro" id="IPR004099">
    <property type="entry name" value="Pyr_nucl-diS_OxRdtase_dimer"/>
</dbReference>
<keyword evidence="3" id="KW-0285">Flavoprotein</keyword>
<evidence type="ECO:0000256" key="6">
    <source>
        <dbReference type="ARBA" id="ARBA00023284"/>
    </source>
</evidence>
<dbReference type="EMBL" id="CP011502">
    <property type="protein sequence ID" value="ALX05682.1"/>
    <property type="molecule type" value="Genomic_DNA"/>
</dbReference>
<dbReference type="Pfam" id="PF02852">
    <property type="entry name" value="Pyr_redox_dim"/>
    <property type="match status" value="1"/>
</dbReference>
<accession>A0A0U4DC21</accession>
<dbReference type="InterPro" id="IPR050260">
    <property type="entry name" value="FAD-bd_OxRdtase"/>
</dbReference>
<organism evidence="9 10">
    <name type="scientific">Aeromicrobium erythreum</name>
    <dbReference type="NCBI Taxonomy" id="2041"/>
    <lineage>
        <taxon>Bacteria</taxon>
        <taxon>Bacillati</taxon>
        <taxon>Actinomycetota</taxon>
        <taxon>Actinomycetes</taxon>
        <taxon>Propionibacteriales</taxon>
        <taxon>Nocardioidaceae</taxon>
        <taxon>Aeromicrobium</taxon>
    </lineage>
</organism>
<dbReference type="STRING" id="2041.AERYTH_13725"/>
<evidence type="ECO:0000256" key="4">
    <source>
        <dbReference type="ARBA" id="ARBA00022827"/>
    </source>
</evidence>
<dbReference type="InterPro" id="IPR016156">
    <property type="entry name" value="FAD/NAD-linked_Rdtase_dimer_sf"/>
</dbReference>
<evidence type="ECO:0000313" key="9">
    <source>
        <dbReference type="EMBL" id="ALX05682.1"/>
    </source>
</evidence>
<evidence type="ECO:0000259" key="7">
    <source>
        <dbReference type="Pfam" id="PF02852"/>
    </source>
</evidence>
<dbReference type="PRINTS" id="PR00411">
    <property type="entry name" value="PNDRDTASEI"/>
</dbReference>
<dbReference type="InterPro" id="IPR036188">
    <property type="entry name" value="FAD/NAD-bd_sf"/>
</dbReference>
<dbReference type="GO" id="GO:0016491">
    <property type="term" value="F:oxidoreductase activity"/>
    <property type="evidence" value="ECO:0007669"/>
    <property type="project" value="UniProtKB-KW"/>
</dbReference>
<dbReference type="PRINTS" id="PR00368">
    <property type="entry name" value="FADPNR"/>
</dbReference>
<keyword evidence="5" id="KW-0560">Oxidoreductase</keyword>
<dbReference type="KEGG" id="aer:AERYTH_13725"/>
<gene>
    <name evidence="9" type="ORF">AERYTH_13725</name>
</gene>
<proteinExistence type="inferred from homology"/>
<comment type="similarity">
    <text evidence="2">Belongs to the class-III pyridine nucleotide-disulfide oxidoreductase family.</text>
</comment>